<dbReference type="PROSITE" id="PS51450">
    <property type="entry name" value="LRR"/>
    <property type="match status" value="1"/>
</dbReference>
<dbReference type="InterPro" id="IPR001611">
    <property type="entry name" value="Leu-rich_rpt"/>
</dbReference>
<proteinExistence type="predicted"/>
<dbReference type="InterPro" id="IPR050216">
    <property type="entry name" value="LRR_domain-containing"/>
</dbReference>
<dbReference type="KEGG" id="elk:111145215"/>
<dbReference type="InterPro" id="IPR003591">
    <property type="entry name" value="Leu-rich_rpt_typical-subtyp"/>
</dbReference>
<dbReference type="Gene3D" id="3.80.10.10">
    <property type="entry name" value="Ribonuclease Inhibitor"/>
    <property type="match status" value="1"/>
</dbReference>
<sequence length="637" mass="71532">MEGSSSCEVPPGSAGPESGPARGTPAPPSREVHKGAQGLIFSSSSVLDLSQSGLHHLGEIFKIPSLEQLHLQRNALCELPTDFFQLLPNLTWLDLRCNRIEALPSGIGSHKHLKTLLLERNPLKMLPVELGNVTSLKALNLRHCPLEFPTPLVVQKGLRAILAYLQIYAAQHFALQDLTSQVISPITTMNRSELPQPSLYLSEEETVPDEDAIPSREASFFPPVEKLDLSELRRSADSSEDWPGEEEIKRFWKLRQEIVEQERAELLENQLLPLELPPNLRAALNTEEKVHSSPRHVLSTGPPRASVSRRGWDCRKKLPSVRSVLPALAPSLQRAGLPTRRPQETGTAATREHREKQAETGQRRRDERVLRELREHAQTRRTAEEAPSEPLPWWRSLVTGGHACFRSRCRRGPGSCLRGPGPRSSERQAGWDCGPSHRIRVRSDTCTRARETFPGRQQNLWFSDSSWTQTRCLRKLLERRQSQSNFEGGHTSHPSPRPRAGAGCPLLLPGVHACCCRGVFAVRVLSPLSHKHSKLVFRHLQNRLAQADTLKNIFRASLLQKVGHLGKWGGGPKHPSYGLPLRLPGRTSWPGTYRLAFLPSSYQLKQPRWRQRRLTLVCESVCCGLARTRVFLVPTRL</sequence>
<name>A0A2Y9J545_ENHLU</name>
<feature type="compositionally biased region" description="Low complexity" evidence="3">
    <location>
        <begin position="10"/>
        <end position="23"/>
    </location>
</feature>
<feature type="region of interest" description="Disordered" evidence="3">
    <location>
        <begin position="1"/>
        <end position="33"/>
    </location>
</feature>
<evidence type="ECO:0000256" key="2">
    <source>
        <dbReference type="ARBA" id="ARBA00022737"/>
    </source>
</evidence>
<organism evidence="4 5">
    <name type="scientific">Enhydra lutris kenyoni</name>
    <name type="common">northern sea otter</name>
    <dbReference type="NCBI Taxonomy" id="391180"/>
    <lineage>
        <taxon>Eukaryota</taxon>
        <taxon>Metazoa</taxon>
        <taxon>Chordata</taxon>
        <taxon>Craniata</taxon>
        <taxon>Vertebrata</taxon>
        <taxon>Euteleostomi</taxon>
        <taxon>Mammalia</taxon>
        <taxon>Eutheria</taxon>
        <taxon>Laurasiatheria</taxon>
        <taxon>Carnivora</taxon>
        <taxon>Caniformia</taxon>
        <taxon>Musteloidea</taxon>
        <taxon>Mustelidae</taxon>
        <taxon>Lutrinae</taxon>
        <taxon>Enhydra</taxon>
    </lineage>
</organism>
<gene>
    <name evidence="5" type="primary">LOC111145215</name>
</gene>
<protein>
    <submittedName>
        <fullName evidence="5">Leucine-rich repeat-containing protein 27 isoform X1</fullName>
    </submittedName>
</protein>
<dbReference type="AlphaFoldDB" id="A0A2Y9J545"/>
<dbReference type="RefSeq" id="XP_022355661.1">
    <property type="nucleotide sequence ID" value="XM_022499953.1"/>
</dbReference>
<accession>A0A2Y9J545</accession>
<feature type="region of interest" description="Disordered" evidence="3">
    <location>
        <begin position="329"/>
        <end position="367"/>
    </location>
</feature>
<feature type="region of interest" description="Disordered" evidence="3">
    <location>
        <begin position="291"/>
        <end position="310"/>
    </location>
</feature>
<evidence type="ECO:0000313" key="5">
    <source>
        <dbReference type="RefSeq" id="XP_022355661.1"/>
    </source>
</evidence>
<evidence type="ECO:0000313" key="4">
    <source>
        <dbReference type="Proteomes" id="UP000248482"/>
    </source>
</evidence>
<dbReference type="PANTHER" id="PTHR48051:SF35">
    <property type="entry name" value="LEUCINE-RICH REPEAT-CONTAINING PROTEIN 27"/>
    <property type="match status" value="1"/>
</dbReference>
<dbReference type="SMART" id="SM00369">
    <property type="entry name" value="LRR_TYP"/>
    <property type="match status" value="3"/>
</dbReference>
<feature type="compositionally biased region" description="Basic and acidic residues" evidence="3">
    <location>
        <begin position="350"/>
        <end position="367"/>
    </location>
</feature>
<reference evidence="5" key="1">
    <citation type="submission" date="2025-08" db="UniProtKB">
        <authorList>
            <consortium name="RefSeq"/>
        </authorList>
    </citation>
    <scope>IDENTIFICATION</scope>
    <source>
        <tissue evidence="5">Blood</tissue>
    </source>
</reference>
<keyword evidence="4" id="KW-1185">Reference proteome</keyword>
<dbReference type="InterPro" id="IPR032675">
    <property type="entry name" value="LRR_dom_sf"/>
</dbReference>
<dbReference type="SUPFAM" id="SSF52058">
    <property type="entry name" value="L domain-like"/>
    <property type="match status" value="1"/>
</dbReference>
<dbReference type="GeneID" id="111145215"/>
<dbReference type="GO" id="GO:0005737">
    <property type="term" value="C:cytoplasm"/>
    <property type="evidence" value="ECO:0007669"/>
    <property type="project" value="TreeGrafter"/>
</dbReference>
<dbReference type="PANTHER" id="PTHR48051">
    <property type="match status" value="1"/>
</dbReference>
<dbReference type="OrthoDB" id="2021138at2759"/>
<dbReference type="STRING" id="391180.A0A2Y9J545"/>
<dbReference type="Proteomes" id="UP000248482">
    <property type="component" value="Unplaced"/>
</dbReference>
<keyword evidence="2" id="KW-0677">Repeat</keyword>
<evidence type="ECO:0000256" key="3">
    <source>
        <dbReference type="SAM" id="MobiDB-lite"/>
    </source>
</evidence>
<evidence type="ECO:0000256" key="1">
    <source>
        <dbReference type="ARBA" id="ARBA00022614"/>
    </source>
</evidence>
<dbReference type="Pfam" id="PF13855">
    <property type="entry name" value="LRR_8"/>
    <property type="match status" value="1"/>
</dbReference>
<keyword evidence="1" id="KW-0433">Leucine-rich repeat</keyword>